<dbReference type="SUPFAM" id="SSF88659">
    <property type="entry name" value="Sigma3 and sigma4 domains of RNA polymerase sigma factors"/>
    <property type="match status" value="1"/>
</dbReference>
<evidence type="ECO:0000259" key="6">
    <source>
        <dbReference type="Pfam" id="PF08281"/>
    </source>
</evidence>
<accession>A0A0K1PP89</accession>
<dbReference type="InterPro" id="IPR014284">
    <property type="entry name" value="RNA_pol_sigma-70_dom"/>
</dbReference>
<dbReference type="InterPro" id="IPR013325">
    <property type="entry name" value="RNA_pol_sigma_r2"/>
</dbReference>
<dbReference type="Pfam" id="PF08281">
    <property type="entry name" value="Sigma70_r4_2"/>
    <property type="match status" value="1"/>
</dbReference>
<keyword evidence="4" id="KW-0804">Transcription</keyword>
<dbReference type="GO" id="GO:0016987">
    <property type="term" value="F:sigma factor activity"/>
    <property type="evidence" value="ECO:0007669"/>
    <property type="project" value="UniProtKB-KW"/>
</dbReference>
<gene>
    <name evidence="7" type="ORF">AKJ09_01991</name>
</gene>
<evidence type="ECO:0000256" key="5">
    <source>
        <dbReference type="SAM" id="MobiDB-lite"/>
    </source>
</evidence>
<dbReference type="Gene3D" id="1.10.10.10">
    <property type="entry name" value="Winged helix-like DNA-binding domain superfamily/Winged helix DNA-binding domain"/>
    <property type="match status" value="1"/>
</dbReference>
<dbReference type="InterPro" id="IPR013324">
    <property type="entry name" value="RNA_pol_sigma_r3/r4-like"/>
</dbReference>
<evidence type="ECO:0000256" key="2">
    <source>
        <dbReference type="ARBA" id="ARBA00023015"/>
    </source>
</evidence>
<dbReference type="PANTHER" id="PTHR43133">
    <property type="entry name" value="RNA POLYMERASE ECF-TYPE SIGMA FACTO"/>
    <property type="match status" value="1"/>
</dbReference>
<proteinExistence type="inferred from homology"/>
<feature type="compositionally biased region" description="Polar residues" evidence="5">
    <location>
        <begin position="7"/>
        <end position="22"/>
    </location>
</feature>
<dbReference type="InterPro" id="IPR036388">
    <property type="entry name" value="WH-like_DNA-bd_sf"/>
</dbReference>
<dbReference type="SUPFAM" id="SSF88946">
    <property type="entry name" value="Sigma2 domain of RNA polymerase sigma factors"/>
    <property type="match status" value="1"/>
</dbReference>
<comment type="similarity">
    <text evidence="1">Belongs to the sigma-70 factor family. ECF subfamily.</text>
</comment>
<dbReference type="KEGG" id="llu:AKJ09_01991"/>
<keyword evidence="2" id="KW-0805">Transcription regulation</keyword>
<dbReference type="Gene3D" id="1.10.1740.10">
    <property type="match status" value="1"/>
</dbReference>
<sequence>MIAVPAITSSPDAGTDGISSSDRTGDRRLHAIVVEHHDFVWRSLRRLGVSPPETDDAAQQVFIVLARKLADVEVGKERSFLFGLVMRIAANTRRAHAKRREVPEEEAPAHVTLPTAEASLGRAQARAVLDAILAKMPEERRVVFVLAVLEELPLAEVASTLGIPVTTAEWRLRRAREELDAAIVRLHARKQGV</sequence>
<dbReference type="STRING" id="1391654.AKJ09_01991"/>
<dbReference type="Proteomes" id="UP000064967">
    <property type="component" value="Chromosome"/>
</dbReference>
<feature type="domain" description="RNA polymerase sigma factor 70 region 4 type 2" evidence="6">
    <location>
        <begin position="128"/>
        <end position="179"/>
    </location>
</feature>
<name>A0A0K1PP89_9BACT</name>
<dbReference type="GO" id="GO:0003677">
    <property type="term" value="F:DNA binding"/>
    <property type="evidence" value="ECO:0007669"/>
    <property type="project" value="InterPro"/>
</dbReference>
<organism evidence="7 8">
    <name type="scientific">Labilithrix luteola</name>
    <dbReference type="NCBI Taxonomy" id="1391654"/>
    <lineage>
        <taxon>Bacteria</taxon>
        <taxon>Pseudomonadati</taxon>
        <taxon>Myxococcota</taxon>
        <taxon>Polyangia</taxon>
        <taxon>Polyangiales</taxon>
        <taxon>Labilitrichaceae</taxon>
        <taxon>Labilithrix</taxon>
    </lineage>
</organism>
<evidence type="ECO:0000313" key="8">
    <source>
        <dbReference type="Proteomes" id="UP000064967"/>
    </source>
</evidence>
<dbReference type="AlphaFoldDB" id="A0A0K1PP89"/>
<dbReference type="EMBL" id="CP012333">
    <property type="protein sequence ID" value="AKU95327.1"/>
    <property type="molecule type" value="Genomic_DNA"/>
</dbReference>
<dbReference type="NCBIfam" id="TIGR02937">
    <property type="entry name" value="sigma70-ECF"/>
    <property type="match status" value="1"/>
</dbReference>
<evidence type="ECO:0000256" key="4">
    <source>
        <dbReference type="ARBA" id="ARBA00023163"/>
    </source>
</evidence>
<keyword evidence="8" id="KW-1185">Reference proteome</keyword>
<dbReference type="InterPro" id="IPR013249">
    <property type="entry name" value="RNA_pol_sigma70_r4_t2"/>
</dbReference>
<keyword evidence="3" id="KW-0731">Sigma factor</keyword>
<dbReference type="InterPro" id="IPR039425">
    <property type="entry name" value="RNA_pol_sigma-70-like"/>
</dbReference>
<protein>
    <submittedName>
        <fullName evidence="7">RNA polymerase sigma factor RpoE</fullName>
    </submittedName>
</protein>
<evidence type="ECO:0000256" key="1">
    <source>
        <dbReference type="ARBA" id="ARBA00010641"/>
    </source>
</evidence>
<feature type="region of interest" description="Disordered" evidence="5">
    <location>
        <begin position="1"/>
        <end position="23"/>
    </location>
</feature>
<evidence type="ECO:0000256" key="3">
    <source>
        <dbReference type="ARBA" id="ARBA00023082"/>
    </source>
</evidence>
<reference evidence="7 8" key="1">
    <citation type="submission" date="2015-08" db="EMBL/GenBank/DDBJ databases">
        <authorList>
            <person name="Babu N.S."/>
            <person name="Beckwith C.J."/>
            <person name="Beseler K.G."/>
            <person name="Brison A."/>
            <person name="Carone J.V."/>
            <person name="Caskin T.P."/>
            <person name="Diamond M."/>
            <person name="Durham M.E."/>
            <person name="Foxe J.M."/>
            <person name="Go M."/>
            <person name="Henderson B.A."/>
            <person name="Jones I.B."/>
            <person name="McGettigan J.A."/>
            <person name="Micheletti S.J."/>
            <person name="Nasrallah M.E."/>
            <person name="Ortiz D."/>
            <person name="Piller C.R."/>
            <person name="Privatt S.R."/>
            <person name="Schneider S.L."/>
            <person name="Sharp S."/>
            <person name="Smith T.C."/>
            <person name="Stanton J.D."/>
            <person name="Ullery H.E."/>
            <person name="Wilson R.J."/>
            <person name="Serrano M.G."/>
            <person name="Buck G."/>
            <person name="Lee V."/>
            <person name="Wang Y."/>
            <person name="Carvalho R."/>
            <person name="Voegtly L."/>
            <person name="Shi R."/>
            <person name="Duckworth R."/>
            <person name="Johnson A."/>
            <person name="Loviza R."/>
            <person name="Walstead R."/>
            <person name="Shah Z."/>
            <person name="Kiflezghi M."/>
            <person name="Wade K."/>
            <person name="Ball S.L."/>
            <person name="Bradley K.W."/>
            <person name="Asai D.J."/>
            <person name="Bowman C.A."/>
            <person name="Russell D.A."/>
            <person name="Pope W.H."/>
            <person name="Jacobs-Sera D."/>
            <person name="Hendrix R.W."/>
            <person name="Hatfull G.F."/>
        </authorList>
    </citation>
    <scope>NUCLEOTIDE SEQUENCE [LARGE SCALE GENOMIC DNA]</scope>
    <source>
        <strain evidence="7 8">DSM 27648</strain>
    </source>
</reference>
<evidence type="ECO:0000313" key="7">
    <source>
        <dbReference type="EMBL" id="AKU95327.1"/>
    </source>
</evidence>
<dbReference type="GO" id="GO:0006352">
    <property type="term" value="P:DNA-templated transcription initiation"/>
    <property type="evidence" value="ECO:0007669"/>
    <property type="project" value="InterPro"/>
</dbReference>
<dbReference type="PANTHER" id="PTHR43133:SF63">
    <property type="entry name" value="RNA POLYMERASE SIGMA FACTOR FECI-RELATED"/>
    <property type="match status" value="1"/>
</dbReference>